<proteinExistence type="predicted"/>
<evidence type="ECO:0000313" key="3">
    <source>
        <dbReference type="Proteomes" id="UP000681722"/>
    </source>
</evidence>
<dbReference type="Proteomes" id="UP000681722">
    <property type="component" value="Unassembled WGS sequence"/>
</dbReference>
<reference evidence="2" key="1">
    <citation type="submission" date="2021-02" db="EMBL/GenBank/DDBJ databases">
        <authorList>
            <person name="Nowell W R."/>
        </authorList>
    </citation>
    <scope>NUCLEOTIDE SEQUENCE</scope>
</reference>
<name>A0A8S2Y7A9_9BILA</name>
<dbReference type="EMBL" id="CAJOBC010113495">
    <property type="protein sequence ID" value="CAF4540483.1"/>
    <property type="molecule type" value="Genomic_DNA"/>
</dbReference>
<evidence type="ECO:0000313" key="2">
    <source>
        <dbReference type="EMBL" id="CAF4540483.1"/>
    </source>
</evidence>
<evidence type="ECO:0000256" key="1">
    <source>
        <dbReference type="SAM" id="MobiDB-lite"/>
    </source>
</evidence>
<protein>
    <submittedName>
        <fullName evidence="2">Uncharacterized protein</fullName>
    </submittedName>
</protein>
<organism evidence="2 3">
    <name type="scientific">Didymodactylos carnosus</name>
    <dbReference type="NCBI Taxonomy" id="1234261"/>
    <lineage>
        <taxon>Eukaryota</taxon>
        <taxon>Metazoa</taxon>
        <taxon>Spiralia</taxon>
        <taxon>Gnathifera</taxon>
        <taxon>Rotifera</taxon>
        <taxon>Eurotatoria</taxon>
        <taxon>Bdelloidea</taxon>
        <taxon>Philodinida</taxon>
        <taxon>Philodinidae</taxon>
        <taxon>Didymodactylos</taxon>
    </lineage>
</organism>
<comment type="caution">
    <text evidence="2">The sequence shown here is derived from an EMBL/GenBank/DDBJ whole genome shotgun (WGS) entry which is preliminary data.</text>
</comment>
<sequence length="73" mass="8306">MVLTSPTLSHLDPQYQKSFTNYSSKANDSHTQSTNDMNEKTDGMSTKISTELLKEEKHLNPQTSKKLLQYTVD</sequence>
<dbReference type="AlphaFoldDB" id="A0A8S2Y7A9"/>
<feature type="region of interest" description="Disordered" evidence="1">
    <location>
        <begin position="1"/>
        <end position="44"/>
    </location>
</feature>
<accession>A0A8S2Y7A9</accession>
<feature type="compositionally biased region" description="Polar residues" evidence="1">
    <location>
        <begin position="15"/>
        <end position="36"/>
    </location>
</feature>
<gene>
    <name evidence="2" type="ORF">SRO942_LOCUS46567</name>
</gene>